<dbReference type="EMBL" id="EQ974093">
    <property type="protein sequence ID" value="EEF33936.1"/>
    <property type="molecule type" value="Genomic_DNA"/>
</dbReference>
<evidence type="ECO:0000313" key="2">
    <source>
        <dbReference type="Proteomes" id="UP000008311"/>
    </source>
</evidence>
<proteinExistence type="predicted"/>
<reference evidence="2" key="1">
    <citation type="journal article" date="2010" name="Nat. Biotechnol.">
        <title>Draft genome sequence of the oilseed species Ricinus communis.</title>
        <authorList>
            <person name="Chan A.P."/>
            <person name="Crabtree J."/>
            <person name="Zhao Q."/>
            <person name="Lorenzi H."/>
            <person name="Orvis J."/>
            <person name="Puiu D."/>
            <person name="Melake-Berhan A."/>
            <person name="Jones K.M."/>
            <person name="Redman J."/>
            <person name="Chen G."/>
            <person name="Cahoon E.B."/>
            <person name="Gedil M."/>
            <person name="Stanke M."/>
            <person name="Haas B.J."/>
            <person name="Wortman J.R."/>
            <person name="Fraser-Liggett C.M."/>
            <person name="Ravel J."/>
            <person name="Rabinowicz P.D."/>
        </authorList>
    </citation>
    <scope>NUCLEOTIDE SEQUENCE [LARGE SCALE GENOMIC DNA]</scope>
    <source>
        <strain evidence="2">cv. Hale</strain>
    </source>
</reference>
<keyword evidence="2" id="KW-1185">Reference proteome</keyword>
<organism evidence="1 2">
    <name type="scientific">Ricinus communis</name>
    <name type="common">Castor bean</name>
    <dbReference type="NCBI Taxonomy" id="3988"/>
    <lineage>
        <taxon>Eukaryota</taxon>
        <taxon>Viridiplantae</taxon>
        <taxon>Streptophyta</taxon>
        <taxon>Embryophyta</taxon>
        <taxon>Tracheophyta</taxon>
        <taxon>Spermatophyta</taxon>
        <taxon>Magnoliopsida</taxon>
        <taxon>eudicotyledons</taxon>
        <taxon>Gunneridae</taxon>
        <taxon>Pentapetalae</taxon>
        <taxon>rosids</taxon>
        <taxon>fabids</taxon>
        <taxon>Malpighiales</taxon>
        <taxon>Euphorbiaceae</taxon>
        <taxon>Acalyphoideae</taxon>
        <taxon>Acalypheae</taxon>
        <taxon>Ricinus</taxon>
    </lineage>
</organism>
<sequence>MGRLVFNEGDGLRFFKFILEATIREGKILSVMSYQGQLLIFGKRKILLRFGEIERAF</sequence>
<dbReference type="AlphaFoldDB" id="B9SR34"/>
<dbReference type="InParanoid" id="B9SR34"/>
<evidence type="ECO:0000313" key="1">
    <source>
        <dbReference type="EMBL" id="EEF33936.1"/>
    </source>
</evidence>
<gene>
    <name evidence="1" type="ORF">RCOM_0465200</name>
</gene>
<protein>
    <submittedName>
        <fullName evidence="1">Uncharacterized protein</fullName>
    </submittedName>
</protein>
<dbReference type="Proteomes" id="UP000008311">
    <property type="component" value="Unassembled WGS sequence"/>
</dbReference>
<name>B9SR34_RICCO</name>
<accession>B9SR34</accession>